<evidence type="ECO:0000256" key="1">
    <source>
        <dbReference type="ARBA" id="ARBA00000815"/>
    </source>
</evidence>
<evidence type="ECO:0000256" key="3">
    <source>
        <dbReference type="ARBA" id="ARBA00022490"/>
    </source>
</evidence>
<dbReference type="EC" id="3.1.3.5" evidence="7"/>
<feature type="binding site" evidence="7">
    <location>
        <position position="22"/>
    </location>
    <ligand>
        <name>a divalent metal cation</name>
        <dbReference type="ChEBI" id="CHEBI:60240"/>
    </ligand>
</feature>
<comment type="similarity">
    <text evidence="2 7">Belongs to the SurE nucleotidase family.</text>
</comment>
<dbReference type="InterPro" id="IPR030048">
    <property type="entry name" value="SurE"/>
</dbReference>
<feature type="domain" description="Survival protein SurE-like phosphatase/nucleotidase" evidence="8">
    <location>
        <begin position="16"/>
        <end position="203"/>
    </location>
</feature>
<keyword evidence="5 7" id="KW-0547">Nucleotide-binding</keyword>
<evidence type="ECO:0000256" key="7">
    <source>
        <dbReference type="HAMAP-Rule" id="MF_00060"/>
    </source>
</evidence>
<feature type="binding site" evidence="7">
    <location>
        <position position="21"/>
    </location>
    <ligand>
        <name>a divalent metal cation</name>
        <dbReference type="ChEBI" id="CHEBI:60240"/>
    </ligand>
</feature>
<dbReference type="EMBL" id="SMJU01000004">
    <property type="protein sequence ID" value="TDB66985.1"/>
    <property type="molecule type" value="Genomic_DNA"/>
</dbReference>
<dbReference type="Pfam" id="PF01975">
    <property type="entry name" value="SurE"/>
    <property type="match status" value="1"/>
</dbReference>
<gene>
    <name evidence="7 9" type="primary">surE</name>
    <name evidence="9" type="ORF">EZE20_07680</name>
</gene>
<evidence type="ECO:0000256" key="4">
    <source>
        <dbReference type="ARBA" id="ARBA00022723"/>
    </source>
</evidence>
<dbReference type="GO" id="GO:0008254">
    <property type="term" value="F:3'-nucleotidase activity"/>
    <property type="evidence" value="ECO:0007669"/>
    <property type="project" value="TreeGrafter"/>
</dbReference>
<comment type="cofactor">
    <cofactor evidence="7">
        <name>a divalent metal cation</name>
        <dbReference type="ChEBI" id="CHEBI:60240"/>
    </cofactor>
    <text evidence="7">Binds 1 divalent metal cation per subunit.</text>
</comment>
<dbReference type="SUPFAM" id="SSF64167">
    <property type="entry name" value="SurE-like"/>
    <property type="match status" value="1"/>
</dbReference>
<feature type="binding site" evidence="7">
    <location>
        <position position="52"/>
    </location>
    <ligand>
        <name>a divalent metal cation</name>
        <dbReference type="ChEBI" id="CHEBI:60240"/>
    </ligand>
</feature>
<organism evidence="9 10">
    <name type="scientific">Arundinibacter roseus</name>
    <dbReference type="NCBI Taxonomy" id="2070510"/>
    <lineage>
        <taxon>Bacteria</taxon>
        <taxon>Pseudomonadati</taxon>
        <taxon>Bacteroidota</taxon>
        <taxon>Cytophagia</taxon>
        <taxon>Cytophagales</taxon>
        <taxon>Spirosomataceae</taxon>
        <taxon>Arundinibacter</taxon>
    </lineage>
</organism>
<proteinExistence type="inferred from homology"/>
<comment type="catalytic activity">
    <reaction evidence="1 7">
        <text>a ribonucleoside 5'-phosphate + H2O = a ribonucleoside + phosphate</text>
        <dbReference type="Rhea" id="RHEA:12484"/>
        <dbReference type="ChEBI" id="CHEBI:15377"/>
        <dbReference type="ChEBI" id="CHEBI:18254"/>
        <dbReference type="ChEBI" id="CHEBI:43474"/>
        <dbReference type="ChEBI" id="CHEBI:58043"/>
        <dbReference type="EC" id="3.1.3.5"/>
    </reaction>
</comment>
<dbReference type="PANTHER" id="PTHR30457">
    <property type="entry name" value="5'-NUCLEOTIDASE SURE"/>
    <property type="match status" value="1"/>
</dbReference>
<comment type="function">
    <text evidence="7">Nucleotidase that shows phosphatase activity on nucleoside 5'-monophosphates.</text>
</comment>
<dbReference type="HAMAP" id="MF_00060">
    <property type="entry name" value="SurE"/>
    <property type="match status" value="1"/>
</dbReference>
<dbReference type="GO" id="GO:0004309">
    <property type="term" value="F:exopolyphosphatase activity"/>
    <property type="evidence" value="ECO:0007669"/>
    <property type="project" value="TreeGrafter"/>
</dbReference>
<dbReference type="NCBIfam" id="TIGR00087">
    <property type="entry name" value="surE"/>
    <property type="match status" value="1"/>
</dbReference>
<comment type="subcellular location">
    <subcellularLocation>
        <location evidence="7">Cytoplasm</location>
    </subcellularLocation>
</comment>
<keyword evidence="3 7" id="KW-0963">Cytoplasm</keyword>
<dbReference type="GO" id="GO:0046872">
    <property type="term" value="F:metal ion binding"/>
    <property type="evidence" value="ECO:0007669"/>
    <property type="project" value="UniProtKB-UniRule"/>
</dbReference>
<dbReference type="OrthoDB" id="9780815at2"/>
<sequence length="270" mass="29821">MNLEETIPIDPKRPLILVTNDDGITSLGIRTLVEVMLKLGNVVVVAPNSPQSGMGHAITIGEPLRLYSTELFAEVDEYECSGTPADCVKLAKHYVLKDRAPDLVVSGINHGSNSSISVLYSGTMSAAIEAAIEGIPAIGFSLCDYREQANFEHVKEYVYSITKMALENGIPKGVALNVNFPALSDVPIKGVKICRQANAKWQEKFDYRKDPYGRGYLWMSGDFVNFDHDKEDTDEWALANNYVSVVPCQYDLTSYPALESIAHWVNQEVV</sequence>
<dbReference type="PANTHER" id="PTHR30457:SF12">
    <property type="entry name" value="5'_3'-NUCLEOTIDASE SURE"/>
    <property type="match status" value="1"/>
</dbReference>
<feature type="binding site" evidence="7">
    <location>
        <position position="109"/>
    </location>
    <ligand>
        <name>a divalent metal cation</name>
        <dbReference type="ChEBI" id="CHEBI:60240"/>
    </ligand>
</feature>
<reference evidence="9 10" key="1">
    <citation type="submission" date="2019-02" db="EMBL/GenBank/DDBJ databases">
        <title>Arundinibacter roseus gen. nov., sp. nov., a new member of the family Cytophagaceae.</title>
        <authorList>
            <person name="Szuroczki S."/>
            <person name="Khayer B."/>
            <person name="Sproer C."/>
            <person name="Toumi M."/>
            <person name="Szabo A."/>
            <person name="Felfoldi T."/>
            <person name="Schumann P."/>
            <person name="Toth E."/>
        </authorList>
    </citation>
    <scope>NUCLEOTIDE SEQUENCE [LARGE SCALE GENOMIC DNA]</scope>
    <source>
        <strain evidence="9 10">DMA-k-7a</strain>
    </source>
</reference>
<evidence type="ECO:0000256" key="6">
    <source>
        <dbReference type="ARBA" id="ARBA00022801"/>
    </source>
</evidence>
<accession>A0A4V2XAB2</accession>
<dbReference type="AlphaFoldDB" id="A0A4V2XAB2"/>
<evidence type="ECO:0000313" key="10">
    <source>
        <dbReference type="Proteomes" id="UP000295706"/>
    </source>
</evidence>
<name>A0A4V2XAB2_9BACT</name>
<keyword evidence="6 7" id="KW-0378">Hydrolase</keyword>
<evidence type="ECO:0000256" key="2">
    <source>
        <dbReference type="ARBA" id="ARBA00011062"/>
    </source>
</evidence>
<dbReference type="NCBIfam" id="NF001492">
    <property type="entry name" value="PRK00346.2-2"/>
    <property type="match status" value="1"/>
</dbReference>
<comment type="caution">
    <text evidence="9">The sequence shown here is derived from an EMBL/GenBank/DDBJ whole genome shotgun (WGS) entry which is preliminary data.</text>
</comment>
<dbReference type="RefSeq" id="WP_132116175.1">
    <property type="nucleotide sequence ID" value="NZ_SMJU01000004.1"/>
</dbReference>
<dbReference type="GO" id="GO:0000166">
    <property type="term" value="F:nucleotide binding"/>
    <property type="evidence" value="ECO:0007669"/>
    <property type="project" value="UniProtKB-KW"/>
</dbReference>
<evidence type="ECO:0000256" key="5">
    <source>
        <dbReference type="ARBA" id="ARBA00022741"/>
    </source>
</evidence>
<dbReference type="InterPro" id="IPR036523">
    <property type="entry name" value="SurE-like_sf"/>
</dbReference>
<protein>
    <recommendedName>
        <fullName evidence="7">5'-nucleotidase SurE</fullName>
        <ecNumber evidence="7">3.1.3.5</ecNumber>
    </recommendedName>
    <alternativeName>
        <fullName evidence="7">Nucleoside 5'-monophosphate phosphohydrolase</fullName>
    </alternativeName>
</protein>
<dbReference type="Gene3D" id="3.40.1210.10">
    <property type="entry name" value="Survival protein SurE-like phosphatase/nucleotidase"/>
    <property type="match status" value="1"/>
</dbReference>
<dbReference type="Proteomes" id="UP000295706">
    <property type="component" value="Unassembled WGS sequence"/>
</dbReference>
<dbReference type="GO" id="GO:0008253">
    <property type="term" value="F:5'-nucleotidase activity"/>
    <property type="evidence" value="ECO:0007669"/>
    <property type="project" value="UniProtKB-UniRule"/>
</dbReference>
<dbReference type="NCBIfam" id="NF001490">
    <property type="entry name" value="PRK00346.1-4"/>
    <property type="match status" value="1"/>
</dbReference>
<evidence type="ECO:0000259" key="8">
    <source>
        <dbReference type="Pfam" id="PF01975"/>
    </source>
</evidence>
<dbReference type="InterPro" id="IPR002828">
    <property type="entry name" value="SurE-like_Pase/nucleotidase"/>
</dbReference>
<keyword evidence="10" id="KW-1185">Reference proteome</keyword>
<dbReference type="GO" id="GO:0005737">
    <property type="term" value="C:cytoplasm"/>
    <property type="evidence" value="ECO:0007669"/>
    <property type="project" value="UniProtKB-SubCell"/>
</dbReference>
<evidence type="ECO:0000313" key="9">
    <source>
        <dbReference type="EMBL" id="TDB66985.1"/>
    </source>
</evidence>
<keyword evidence="4 7" id="KW-0479">Metal-binding</keyword>